<gene>
    <name evidence="2" type="ORF">J2853_001378</name>
</gene>
<reference evidence="2 3" key="1">
    <citation type="submission" date="2023-07" db="EMBL/GenBank/DDBJ databases">
        <title>Sequencing the genomes of 1000 actinobacteria strains.</title>
        <authorList>
            <person name="Klenk H.-P."/>
        </authorList>
    </citation>
    <scope>NUCLEOTIDE SEQUENCE [LARGE SCALE GENOMIC DNA]</scope>
    <source>
        <strain evidence="2 3">DSM 46740</strain>
    </source>
</reference>
<evidence type="ECO:0000256" key="1">
    <source>
        <dbReference type="SAM" id="MobiDB-lite"/>
    </source>
</evidence>
<protein>
    <recommendedName>
        <fullName evidence="4">DNA-binding protein</fullName>
    </recommendedName>
</protein>
<sequence>MSDVMSSASGTTGRPREAGTGAPGAGSEAGTRELLEAGAVLLPDTRGGGEQAVPLTARAYRHPALDGRVVVRLVTEELGSAEDAAAGFLGLEPAGEPAVVGLGLRHALGFPEWVLVHHPQDGRHALALVPELERAGRQVKSKPKAALDAYRHLATRLAGSVPHFLPTFFEQAGRVFLSVENVTYAAQMFTQARKAEAEHGLHVDEERLDAVFLEFALSGALPVKALSAYAKDLTARVPADEALRRFRRLCVRRTAGGLSPSAQMATDLRRLSGAADCDADAEEQAYLVDLLDLPATLGAPPSWWQAHRPALVALARREPAIRGTLLNLMPRNRDHDMSAFWLEMLEESGATTGLDDPEVSERERPADGTAGWLGRFLGIWHPGLTRLPGLYALVERVAGRLRAELAATSGSLPFKPDPDLLDLLLSLDVPVADPDDTETLLLRPWARDENRRDLLALAADPRFRPVFHRTADRFRDDAEGHRAIRCLAASPGGRPMLAEWVSTAARHSFAAGLPQLPDAIKLLTWLPGEALLLAEDEVAEAARTDLSAELARTLRCGIFDELGWPAWEEAVAALIGPKDLNEIAVADAWPHLIVSGPSQVRVIGLEGTALTHDLRTAPDDVWGDPGFHYVDGELLVYWQADGSGDGLRGYWHSSAGTILPMEGMGSSWALSSDLVTLPLPGGGRTTGSDVLHPGDTTVPDRHRLMGDGTSFWKWDKGSNDWREYDPAGMADGRLSMPGFLTDALRSAPSGSAFRSGWLLPALSDEATPAGVPVGGLLGWRVVELPDGSRRGEDLAGRTVNLGGGGGRNGTGSPAHAVTFPGDDRPRALTTAYGGVNLVDPEGVVVATAALRRVPGAFAEGTVLLPPVRYWRCMRPRDPEGSTALRRIDGETAAALLKAANSFESARSSPQGQSPQDAQSAQDELYRMVRALLPQITHDAVVAGVAGVARFAAFQQAALDAVAARLADALAGGPKEQGPVGPSDDLLTEALNGLGVSVNSWWNREESHNVFRQLRMIRGEGRSPSDQTVRLHLNGPELPYSTLEWEPLLDRSAAIAYRMASTSAPGQADALRQLLSEFDTLGLSSAAEPASWRRLTLHLDEKWLDNARGGQRGGNRRGMLALEEGAFIAFLDSDSDSGGYHFTALFHDPARRFDVPHPYTVRSSGPVGEARPAGWLGEFLAEHAARGPAPWRPEAAGEFSRLTGVTETAAKLIVAGLPYVDAHQRAFLPVDLRTALGLKASDAAVAKDELGRTNADIRREVVAALLPEHPAALWTDGPDVAAAARVWNSRVGRRAAVPEWLVGEATRAVRTEWEPGRALPALLDPTASPELSGDLRWRVHRDRVSPADDGVAGFTEPTLTASIALSVWLAHRLPCGDPVRAALPAVLTAVRERLSNPDLLLSLGHYVDLLAFRKVAGAPTELAEGWERYGAVIMATHDDRPMPGVRTALLDASGNDPYLPALRALAGYAEAPFPAELALRTARDPRFEALLADPGDPASGQRAADGTWWPQDPGRSVPALLSQVAQEYGLSQDAATLYLTMLAMPDPTDKNVTRWTGWKPARFKAARAELAATDLVVEATRARAGRSLFLPGAWVDLKAPSLPLEQWKISMFDLVSGETPSLGVLVPAEPVADLYARAWQRVRDGDLPRFEELRVRRGRRR</sequence>
<evidence type="ECO:0000313" key="3">
    <source>
        <dbReference type="Proteomes" id="UP001225356"/>
    </source>
</evidence>
<feature type="region of interest" description="Disordered" evidence="1">
    <location>
        <begin position="1"/>
        <end position="29"/>
    </location>
</feature>
<comment type="caution">
    <text evidence="2">The sequence shown here is derived from an EMBL/GenBank/DDBJ whole genome shotgun (WGS) entry which is preliminary data.</text>
</comment>
<name>A0ABT9Q687_9ACTN</name>
<dbReference type="EMBL" id="JAUSQU010000001">
    <property type="protein sequence ID" value="MDP9842167.1"/>
    <property type="molecule type" value="Genomic_DNA"/>
</dbReference>
<keyword evidence="3" id="KW-1185">Reference proteome</keyword>
<feature type="region of interest" description="Disordered" evidence="1">
    <location>
        <begin position="901"/>
        <end position="920"/>
    </location>
</feature>
<feature type="compositionally biased region" description="Polar residues" evidence="1">
    <location>
        <begin position="1"/>
        <end position="12"/>
    </location>
</feature>
<evidence type="ECO:0000313" key="2">
    <source>
        <dbReference type="EMBL" id="MDP9842167.1"/>
    </source>
</evidence>
<organism evidence="2 3">
    <name type="scientific">Streptosporangium lutulentum</name>
    <dbReference type="NCBI Taxonomy" id="1461250"/>
    <lineage>
        <taxon>Bacteria</taxon>
        <taxon>Bacillati</taxon>
        <taxon>Actinomycetota</taxon>
        <taxon>Actinomycetes</taxon>
        <taxon>Streptosporangiales</taxon>
        <taxon>Streptosporangiaceae</taxon>
        <taxon>Streptosporangium</taxon>
    </lineage>
</organism>
<dbReference type="Proteomes" id="UP001225356">
    <property type="component" value="Unassembled WGS sequence"/>
</dbReference>
<evidence type="ECO:0008006" key="4">
    <source>
        <dbReference type="Google" id="ProtNLM"/>
    </source>
</evidence>
<accession>A0ABT9Q687</accession>
<dbReference type="RefSeq" id="WP_307556097.1">
    <property type="nucleotide sequence ID" value="NZ_JAUSQU010000001.1"/>
</dbReference>
<proteinExistence type="predicted"/>